<dbReference type="PIRSF" id="PIRSF006276">
    <property type="entry name" value="UspA"/>
    <property type="match status" value="1"/>
</dbReference>
<dbReference type="InterPro" id="IPR006015">
    <property type="entry name" value="Universal_stress_UspA"/>
</dbReference>
<evidence type="ECO:0000256" key="2">
    <source>
        <dbReference type="PIRNR" id="PIRNR006276"/>
    </source>
</evidence>
<protein>
    <recommendedName>
        <fullName evidence="2">Universal stress protein</fullName>
    </recommendedName>
</protein>
<gene>
    <name evidence="4" type="ORF">SCALIN_C13_0096</name>
</gene>
<dbReference type="CDD" id="cd00293">
    <property type="entry name" value="USP-like"/>
    <property type="match status" value="1"/>
</dbReference>
<feature type="domain" description="UspA" evidence="3">
    <location>
        <begin position="2"/>
        <end position="142"/>
    </location>
</feature>
<evidence type="ECO:0000313" key="5">
    <source>
        <dbReference type="Proteomes" id="UP000218542"/>
    </source>
</evidence>
<dbReference type="PRINTS" id="PR01438">
    <property type="entry name" value="UNVRSLSTRESS"/>
</dbReference>
<dbReference type="Pfam" id="PF00582">
    <property type="entry name" value="Usp"/>
    <property type="match status" value="1"/>
</dbReference>
<evidence type="ECO:0000259" key="3">
    <source>
        <dbReference type="Pfam" id="PF00582"/>
    </source>
</evidence>
<dbReference type="Gene3D" id="3.40.50.620">
    <property type="entry name" value="HUPs"/>
    <property type="match status" value="1"/>
</dbReference>
<comment type="subcellular location">
    <subcellularLocation>
        <location evidence="2">Cytoplasm</location>
    </subcellularLocation>
</comment>
<dbReference type="Proteomes" id="UP000218542">
    <property type="component" value="Unassembled WGS sequence"/>
</dbReference>
<dbReference type="SUPFAM" id="SSF52402">
    <property type="entry name" value="Adenine nucleotide alpha hydrolases-like"/>
    <property type="match status" value="1"/>
</dbReference>
<dbReference type="RefSeq" id="WP_096893982.1">
    <property type="nucleotide sequence ID" value="NZ_BAOS01000013.1"/>
</dbReference>
<accession>A0A286TXJ5</accession>
<dbReference type="GO" id="GO:0005737">
    <property type="term" value="C:cytoplasm"/>
    <property type="evidence" value="ECO:0007669"/>
    <property type="project" value="UniProtKB-SubCell"/>
</dbReference>
<dbReference type="PANTHER" id="PTHR46268:SF6">
    <property type="entry name" value="UNIVERSAL STRESS PROTEIN UP12"/>
    <property type="match status" value="1"/>
</dbReference>
<keyword evidence="2" id="KW-0963">Cytoplasm</keyword>
<dbReference type="InterPro" id="IPR006016">
    <property type="entry name" value="UspA"/>
</dbReference>
<comment type="similarity">
    <text evidence="1 2">Belongs to the universal stress protein A family.</text>
</comment>
<proteinExistence type="inferred from homology"/>
<evidence type="ECO:0000313" key="4">
    <source>
        <dbReference type="EMBL" id="GAX60584.1"/>
    </source>
</evidence>
<keyword evidence="5" id="KW-1185">Reference proteome</keyword>
<dbReference type="EMBL" id="BAOS01000013">
    <property type="protein sequence ID" value="GAX60584.1"/>
    <property type="molecule type" value="Genomic_DNA"/>
</dbReference>
<comment type="caution">
    <text evidence="4">The sequence shown here is derived from an EMBL/GenBank/DDBJ whole genome shotgun (WGS) entry which is preliminary data.</text>
</comment>
<name>A0A286TXJ5_9BACT</name>
<dbReference type="OrthoDB" id="9794782at2"/>
<dbReference type="InterPro" id="IPR014729">
    <property type="entry name" value="Rossmann-like_a/b/a_fold"/>
</dbReference>
<dbReference type="AlphaFoldDB" id="A0A286TXJ5"/>
<dbReference type="PANTHER" id="PTHR46268">
    <property type="entry name" value="STRESS RESPONSE PROTEIN NHAX"/>
    <property type="match status" value="1"/>
</dbReference>
<organism evidence="4 5">
    <name type="scientific">Candidatus Scalindua japonica</name>
    <dbReference type="NCBI Taxonomy" id="1284222"/>
    <lineage>
        <taxon>Bacteria</taxon>
        <taxon>Pseudomonadati</taxon>
        <taxon>Planctomycetota</taxon>
        <taxon>Candidatus Brocadiia</taxon>
        <taxon>Candidatus Brocadiales</taxon>
        <taxon>Candidatus Scalinduaceae</taxon>
        <taxon>Candidatus Scalindua</taxon>
    </lineage>
</organism>
<evidence type="ECO:0000256" key="1">
    <source>
        <dbReference type="ARBA" id="ARBA00008791"/>
    </source>
</evidence>
<reference evidence="4 5" key="1">
    <citation type="journal article" date="2017" name="Environ. Microbiol. Rep.">
        <title>Genetic diversity of marine anaerobic ammonium-oxidizing bacteria as revealed by genomic and proteomic analyses of 'Candidatus Scalindua japonica'.</title>
        <authorList>
            <person name="Oshiki M."/>
            <person name="Mizuto K."/>
            <person name="Kimura Z."/>
            <person name="Kindaichi T."/>
            <person name="Satoh H."/>
            <person name="Okabe S."/>
        </authorList>
    </citation>
    <scope>NUCLEOTIDE SEQUENCE [LARGE SCALE GENOMIC DNA]</scope>
    <source>
        <strain evidence="5">husup-a2</strain>
    </source>
</reference>
<sequence>MKMLVAVDLSGASQKILQYVKTLASDLSAKVWVVYAEKPESGFVGFGTGRPQSVSDQVAQDFNKKCEELQNEVEKLRAIGIDAEPLLAQGVAVEVILDEASKLNADLIVVGSHGHGAVYHLMVGSVSEGVLHRSTCPVLVVPTHDRTEQKK</sequence>